<proteinExistence type="predicted"/>
<evidence type="ECO:0000313" key="3">
    <source>
        <dbReference type="EMBL" id="ETS74392.1"/>
    </source>
</evidence>
<dbReference type="RefSeq" id="XP_007841030.1">
    <property type="nucleotide sequence ID" value="XM_007842839.1"/>
</dbReference>
<reference evidence="4" key="1">
    <citation type="journal article" date="2015" name="BMC Genomics">
        <title>Genomic and transcriptomic analysis of the endophytic fungus Pestalotiopsis fici reveals its lifestyle and high potential for synthesis of natural products.</title>
        <authorList>
            <person name="Wang X."/>
            <person name="Zhang X."/>
            <person name="Liu L."/>
            <person name="Xiang M."/>
            <person name="Wang W."/>
            <person name="Sun X."/>
            <person name="Che Y."/>
            <person name="Guo L."/>
            <person name="Liu G."/>
            <person name="Guo L."/>
            <person name="Wang C."/>
            <person name="Yin W.B."/>
            <person name="Stadler M."/>
            <person name="Zhang X."/>
            <person name="Liu X."/>
        </authorList>
    </citation>
    <scope>NUCLEOTIDE SEQUENCE [LARGE SCALE GENOMIC DNA]</scope>
    <source>
        <strain evidence="4">W106-1 / CGMCC3.15140</strain>
    </source>
</reference>
<dbReference type="OrthoDB" id="5350673at2759"/>
<evidence type="ECO:0000256" key="2">
    <source>
        <dbReference type="SAM" id="MobiDB-lite"/>
    </source>
</evidence>
<dbReference type="EMBL" id="KI912120">
    <property type="protein sequence ID" value="ETS74392.1"/>
    <property type="molecule type" value="Genomic_DNA"/>
</dbReference>
<evidence type="ECO:0008006" key="5">
    <source>
        <dbReference type="Google" id="ProtNLM"/>
    </source>
</evidence>
<organism evidence="3 4">
    <name type="scientific">Pestalotiopsis fici (strain W106-1 / CGMCC3.15140)</name>
    <dbReference type="NCBI Taxonomy" id="1229662"/>
    <lineage>
        <taxon>Eukaryota</taxon>
        <taxon>Fungi</taxon>
        <taxon>Dikarya</taxon>
        <taxon>Ascomycota</taxon>
        <taxon>Pezizomycotina</taxon>
        <taxon>Sordariomycetes</taxon>
        <taxon>Xylariomycetidae</taxon>
        <taxon>Amphisphaeriales</taxon>
        <taxon>Sporocadaceae</taxon>
        <taxon>Pestalotiopsis</taxon>
    </lineage>
</organism>
<keyword evidence="4" id="KW-1185">Reference proteome</keyword>
<dbReference type="PANTHER" id="PTHR47784">
    <property type="entry name" value="STEROL UPTAKE CONTROL PROTEIN 2"/>
    <property type="match status" value="1"/>
</dbReference>
<evidence type="ECO:0000256" key="1">
    <source>
        <dbReference type="ARBA" id="ARBA00023242"/>
    </source>
</evidence>
<dbReference type="OMA" id="MVFNWAV"/>
<accession>W3WML5</accession>
<dbReference type="GeneID" id="19279271"/>
<dbReference type="Pfam" id="PF11951">
    <property type="entry name" value="Fungal_trans_2"/>
    <property type="match status" value="1"/>
</dbReference>
<evidence type="ECO:0000313" key="4">
    <source>
        <dbReference type="Proteomes" id="UP000030651"/>
    </source>
</evidence>
<feature type="compositionally biased region" description="Basic and acidic residues" evidence="2">
    <location>
        <begin position="20"/>
        <end position="44"/>
    </location>
</feature>
<keyword evidence="1" id="KW-0539">Nucleus</keyword>
<dbReference type="InterPro" id="IPR021858">
    <property type="entry name" value="Fun_TF"/>
</dbReference>
<dbReference type="KEGG" id="pfy:PFICI_14258"/>
<dbReference type="HOGENOM" id="CLU_024934_2_1_1"/>
<feature type="region of interest" description="Disordered" evidence="2">
    <location>
        <begin position="19"/>
        <end position="48"/>
    </location>
</feature>
<dbReference type="AlphaFoldDB" id="W3WML5"/>
<dbReference type="STRING" id="1229662.W3WML5"/>
<dbReference type="InParanoid" id="W3WML5"/>
<dbReference type="Proteomes" id="UP000030651">
    <property type="component" value="Unassembled WGS sequence"/>
</dbReference>
<name>W3WML5_PESFW</name>
<dbReference type="InterPro" id="IPR053157">
    <property type="entry name" value="Sterol_Uptake_Regulator"/>
</dbReference>
<dbReference type="PANTHER" id="PTHR47784:SF4">
    <property type="entry name" value="ZN(II)2CYS6 TRANSCRIPTION FACTOR (EUROFUNG)"/>
    <property type="match status" value="1"/>
</dbReference>
<dbReference type="eggNOG" id="ENOG502T326">
    <property type="taxonomic scope" value="Eukaryota"/>
</dbReference>
<sequence>MYEYSHHLGLSSRGSLLTTCKEHQSTPSRDESDAAEAPRTRDSENGQQEISNDSLNMAHLELIVHFSFDIYVPEFDQHIKEPATKLVLQTALKAPFLMHEILAISACHLSVTRPSDAAIYRSQAVQLQTKAIELFNMSTRDADRDNICARLLFSSILGRHIIADALDSHGLDFSSFLQRYVQGIRIYRGVRAVAAEEDWNVLLGSELGPLMIRGLGIATYDQPYELEDTLWHLVFHATGLNDEEKASCETALRLIETGFANLRDLTRSETGRRMIFLWSIMLPDLFIELLARQVPEAIAILGRYAILLHYGRSLWQVGDAGPRLLHTIQRLLGPAWDPWLSWPEGLRNPIVLPVEGIHFA</sequence>
<dbReference type="GO" id="GO:0001228">
    <property type="term" value="F:DNA-binding transcription activator activity, RNA polymerase II-specific"/>
    <property type="evidence" value="ECO:0007669"/>
    <property type="project" value="TreeGrafter"/>
</dbReference>
<gene>
    <name evidence="3" type="ORF">PFICI_14258</name>
</gene>
<protein>
    <recommendedName>
        <fullName evidence="5">Transcription factor domain-containing protein</fullName>
    </recommendedName>
</protein>